<evidence type="ECO:0000256" key="3">
    <source>
        <dbReference type="ARBA" id="ARBA00022692"/>
    </source>
</evidence>
<protein>
    <recommendedName>
        <fullName evidence="8">Major facilitator superfamily (MFS) profile domain-containing protein</fullName>
    </recommendedName>
</protein>
<feature type="transmembrane region" description="Helical" evidence="7">
    <location>
        <begin position="303"/>
        <end position="326"/>
    </location>
</feature>
<dbReference type="InterPro" id="IPR020846">
    <property type="entry name" value="MFS_dom"/>
</dbReference>
<dbReference type="FunCoup" id="A0A7R8YQG8">
    <property type="interactions" value="783"/>
</dbReference>
<proteinExistence type="inferred from homology"/>
<accession>A0A7R8YQG8</accession>
<feature type="transmembrane region" description="Helical" evidence="7">
    <location>
        <begin position="392"/>
        <end position="412"/>
    </location>
</feature>
<dbReference type="PANTHER" id="PTHR23505:SF79">
    <property type="entry name" value="PROTEIN SPINSTER"/>
    <property type="match status" value="1"/>
</dbReference>
<feature type="transmembrane region" description="Helical" evidence="7">
    <location>
        <begin position="50"/>
        <end position="67"/>
    </location>
</feature>
<evidence type="ECO:0000313" key="10">
    <source>
        <dbReference type="Proteomes" id="UP000594454"/>
    </source>
</evidence>
<evidence type="ECO:0000256" key="6">
    <source>
        <dbReference type="ARBA" id="ARBA00024338"/>
    </source>
</evidence>
<feature type="transmembrane region" description="Helical" evidence="7">
    <location>
        <begin position="260"/>
        <end position="281"/>
    </location>
</feature>
<dbReference type="InParanoid" id="A0A7R8YQG8"/>
<feature type="transmembrane region" description="Helical" evidence="7">
    <location>
        <begin position="178"/>
        <end position="197"/>
    </location>
</feature>
<dbReference type="InterPro" id="IPR011701">
    <property type="entry name" value="MFS"/>
</dbReference>
<dbReference type="SUPFAM" id="SSF103473">
    <property type="entry name" value="MFS general substrate transporter"/>
    <property type="match status" value="2"/>
</dbReference>
<dbReference type="PANTHER" id="PTHR23505">
    <property type="entry name" value="SPINSTER"/>
    <property type="match status" value="1"/>
</dbReference>
<name>A0A7R8YQG8_HERIL</name>
<reference evidence="9 10" key="1">
    <citation type="submission" date="2020-11" db="EMBL/GenBank/DDBJ databases">
        <authorList>
            <person name="Wallbank WR R."/>
            <person name="Pardo Diaz C."/>
            <person name="Kozak K."/>
            <person name="Martin S."/>
            <person name="Jiggins C."/>
            <person name="Moest M."/>
            <person name="Warren A I."/>
            <person name="Generalovic N T."/>
            <person name="Byers J.R.P. K."/>
            <person name="Montejo-Kovacevich G."/>
            <person name="Yen C E."/>
        </authorList>
    </citation>
    <scope>NUCLEOTIDE SEQUENCE [LARGE SCALE GENOMIC DNA]</scope>
</reference>
<dbReference type="Gene3D" id="1.20.1250.20">
    <property type="entry name" value="MFS general substrate transporter like domains"/>
    <property type="match status" value="1"/>
</dbReference>
<dbReference type="PROSITE" id="PS50850">
    <property type="entry name" value="MFS"/>
    <property type="match status" value="1"/>
</dbReference>
<dbReference type="InterPro" id="IPR036259">
    <property type="entry name" value="MFS_trans_sf"/>
</dbReference>
<dbReference type="InterPro" id="IPR044770">
    <property type="entry name" value="MFS_spinster-like"/>
</dbReference>
<dbReference type="AlphaFoldDB" id="A0A7R8YQG8"/>
<feature type="domain" description="Major facilitator superfamily (MFS) profile" evidence="8">
    <location>
        <begin position="54"/>
        <end position="450"/>
    </location>
</feature>
<evidence type="ECO:0000259" key="8">
    <source>
        <dbReference type="PROSITE" id="PS50850"/>
    </source>
</evidence>
<feature type="transmembrane region" description="Helical" evidence="7">
    <location>
        <begin position="209"/>
        <end position="228"/>
    </location>
</feature>
<comment type="similarity">
    <text evidence="6">Belongs to the major facilitator superfamily. Spinster (TC 2.A.1.49) family.</text>
</comment>
<dbReference type="EMBL" id="LR899009">
    <property type="protein sequence ID" value="CAD7078389.1"/>
    <property type="molecule type" value="Genomic_DNA"/>
</dbReference>
<dbReference type="Pfam" id="PF07690">
    <property type="entry name" value="MFS_1"/>
    <property type="match status" value="1"/>
</dbReference>
<evidence type="ECO:0000256" key="5">
    <source>
        <dbReference type="ARBA" id="ARBA00023136"/>
    </source>
</evidence>
<evidence type="ECO:0000256" key="4">
    <source>
        <dbReference type="ARBA" id="ARBA00022989"/>
    </source>
</evidence>
<feature type="transmembrane region" description="Helical" evidence="7">
    <location>
        <begin position="92"/>
        <end position="112"/>
    </location>
</feature>
<organism evidence="9 10">
    <name type="scientific">Hermetia illucens</name>
    <name type="common">Black soldier fly</name>
    <dbReference type="NCBI Taxonomy" id="343691"/>
    <lineage>
        <taxon>Eukaryota</taxon>
        <taxon>Metazoa</taxon>
        <taxon>Ecdysozoa</taxon>
        <taxon>Arthropoda</taxon>
        <taxon>Hexapoda</taxon>
        <taxon>Insecta</taxon>
        <taxon>Pterygota</taxon>
        <taxon>Neoptera</taxon>
        <taxon>Endopterygota</taxon>
        <taxon>Diptera</taxon>
        <taxon>Brachycera</taxon>
        <taxon>Stratiomyomorpha</taxon>
        <taxon>Stratiomyidae</taxon>
        <taxon>Hermetiinae</taxon>
        <taxon>Hermetia</taxon>
    </lineage>
</organism>
<dbReference type="Proteomes" id="UP000594454">
    <property type="component" value="Chromosome 1"/>
</dbReference>
<dbReference type="GO" id="GO:0016020">
    <property type="term" value="C:membrane"/>
    <property type="evidence" value="ECO:0007669"/>
    <property type="project" value="UniProtKB-SubCell"/>
</dbReference>
<feature type="transmembrane region" description="Helical" evidence="7">
    <location>
        <begin position="418"/>
        <end position="446"/>
    </location>
</feature>
<dbReference type="OrthoDB" id="6770063at2759"/>
<dbReference type="GO" id="GO:0022857">
    <property type="term" value="F:transmembrane transporter activity"/>
    <property type="evidence" value="ECO:0007669"/>
    <property type="project" value="InterPro"/>
</dbReference>
<keyword evidence="4 7" id="KW-1133">Transmembrane helix</keyword>
<evidence type="ECO:0000256" key="1">
    <source>
        <dbReference type="ARBA" id="ARBA00004141"/>
    </source>
</evidence>
<evidence type="ECO:0000256" key="2">
    <source>
        <dbReference type="ARBA" id="ARBA00022448"/>
    </source>
</evidence>
<keyword evidence="10" id="KW-1185">Reference proteome</keyword>
<keyword evidence="5 7" id="KW-0472">Membrane</keyword>
<dbReference type="CDD" id="cd17328">
    <property type="entry name" value="MFS_spinster_like"/>
    <property type="match status" value="1"/>
</dbReference>
<gene>
    <name evidence="9" type="ORF">HERILL_LOCUS1658</name>
</gene>
<keyword evidence="3 7" id="KW-0812">Transmembrane</keyword>
<comment type="subcellular location">
    <subcellularLocation>
        <location evidence="1">Membrane</location>
        <topology evidence="1">Multi-pass membrane protein</topology>
    </subcellularLocation>
</comment>
<feature type="transmembrane region" description="Helical" evidence="7">
    <location>
        <begin position="119"/>
        <end position="137"/>
    </location>
</feature>
<evidence type="ECO:0000313" key="9">
    <source>
        <dbReference type="EMBL" id="CAD7078389.1"/>
    </source>
</evidence>
<keyword evidence="2" id="KW-0813">Transport</keyword>
<feature type="transmembrane region" description="Helical" evidence="7">
    <location>
        <begin position="362"/>
        <end position="383"/>
    </location>
</feature>
<evidence type="ECO:0000256" key="7">
    <source>
        <dbReference type="SAM" id="Phobius"/>
    </source>
</evidence>
<feature type="transmembrane region" description="Helical" evidence="7">
    <location>
        <begin position="533"/>
        <end position="557"/>
    </location>
</feature>
<sequence>MNTSVNSEVAFPSTNSSQQLMAAGTDRDSPVGDHPRSGVSAEGFRSVSRVEWFTVIILCFVNLINYMDRFTIAGVLTNIQTDFQIGDDEGGLLQTAFILSYMICAPLFGYLGDRYSRRVIMAIGVFIWSLTTLLGSFMNTYGWFLLFRAMVGVGEASYSTIAPTIISDLFAHDLRSKMLALFYFAIPVGSGLGYIVGSETAQLAGSWRWALRVTPVLGAAAVVLIFLIREPTRGQSEGSHEMKATTYKEDIIYLLKNKSFMLSTAGFTCVAFVAGALSWWGPKFMHLGTQLQPGNENVSLSSISYKFGVVAMIAGIIGVPVGSYLAQTLRKRTTQWDPLICAWGLFISTPMAYFTVSFTFGALTMISGVIGVPLGSVLSTMLVKRFPKIDPLICSAGLFLSAPLLALCMILVSKNSIAAYILLFIGEVAVNLNWAINADILLYVVVPTRRSTAEAFQILISHAFGDAGSPYLIGVFSEAIKKAMRGQPNGVSTPKIIDGIESLALTVQNATMTSAGVPHNQDPISIQFQALQYALFTTNFVEVLGAVLFICVAAYIIKDKERANQAVKAHLQETSSQSSDTTTEFDCDCKNKTIPRIRTSGQWDCYEHNTGSLKECQLYRYRYRN</sequence>